<dbReference type="EMBL" id="JARKIF010000015">
    <property type="protein sequence ID" value="KAJ7622087.1"/>
    <property type="molecule type" value="Genomic_DNA"/>
</dbReference>
<sequence length="278" mass="32051">MRQDSIQPLLPLELERVIFELAAYTRPLSVPSLMLVAWRVKAWVEPLLYRVLLLSETWSVFGTGLHGAHQYPYEDNGIFSHTFAIPPAVLRTSVQHLCLPQTNHKLTKFLLSHCLFVRDLWALTDTEASLDLVGALRPRRFYCSVTAIFRKTTVDFVHSMVSQITHLEIFDEAEELPEESWFSLGLIPNLTHLTFNDEAFLPLFPNLFRTCASLRVLALVMLDFVVHPVETSDDLARDTRFVWIPCKQYVKDWTQGALTGEDYWSRADEFIERRKSGP</sequence>
<protein>
    <submittedName>
        <fullName evidence="1">Uncharacterized protein</fullName>
    </submittedName>
</protein>
<organism evidence="1 2">
    <name type="scientific">Roridomyces roridus</name>
    <dbReference type="NCBI Taxonomy" id="1738132"/>
    <lineage>
        <taxon>Eukaryota</taxon>
        <taxon>Fungi</taxon>
        <taxon>Dikarya</taxon>
        <taxon>Basidiomycota</taxon>
        <taxon>Agaricomycotina</taxon>
        <taxon>Agaricomycetes</taxon>
        <taxon>Agaricomycetidae</taxon>
        <taxon>Agaricales</taxon>
        <taxon>Marasmiineae</taxon>
        <taxon>Mycenaceae</taxon>
        <taxon>Roridomyces</taxon>
    </lineage>
</organism>
<proteinExistence type="predicted"/>
<evidence type="ECO:0000313" key="1">
    <source>
        <dbReference type="EMBL" id="KAJ7622087.1"/>
    </source>
</evidence>
<comment type="caution">
    <text evidence="1">The sequence shown here is derived from an EMBL/GenBank/DDBJ whole genome shotgun (WGS) entry which is preliminary data.</text>
</comment>
<keyword evidence="2" id="KW-1185">Reference proteome</keyword>
<dbReference type="AlphaFoldDB" id="A0AAD7BI66"/>
<dbReference type="Proteomes" id="UP001221142">
    <property type="component" value="Unassembled WGS sequence"/>
</dbReference>
<accession>A0AAD7BI66</accession>
<gene>
    <name evidence="1" type="ORF">FB45DRAFT_1061718</name>
</gene>
<reference evidence="1" key="1">
    <citation type="submission" date="2023-03" db="EMBL/GenBank/DDBJ databases">
        <title>Massive genome expansion in bonnet fungi (Mycena s.s.) driven by repeated elements and novel gene families across ecological guilds.</title>
        <authorList>
            <consortium name="Lawrence Berkeley National Laboratory"/>
            <person name="Harder C.B."/>
            <person name="Miyauchi S."/>
            <person name="Viragh M."/>
            <person name="Kuo A."/>
            <person name="Thoen E."/>
            <person name="Andreopoulos B."/>
            <person name="Lu D."/>
            <person name="Skrede I."/>
            <person name="Drula E."/>
            <person name="Henrissat B."/>
            <person name="Morin E."/>
            <person name="Kohler A."/>
            <person name="Barry K."/>
            <person name="LaButti K."/>
            <person name="Morin E."/>
            <person name="Salamov A."/>
            <person name="Lipzen A."/>
            <person name="Mereny Z."/>
            <person name="Hegedus B."/>
            <person name="Baldrian P."/>
            <person name="Stursova M."/>
            <person name="Weitz H."/>
            <person name="Taylor A."/>
            <person name="Grigoriev I.V."/>
            <person name="Nagy L.G."/>
            <person name="Martin F."/>
            <person name="Kauserud H."/>
        </authorList>
    </citation>
    <scope>NUCLEOTIDE SEQUENCE</scope>
    <source>
        <strain evidence="1">9284</strain>
    </source>
</reference>
<evidence type="ECO:0000313" key="2">
    <source>
        <dbReference type="Proteomes" id="UP001221142"/>
    </source>
</evidence>
<name>A0AAD7BI66_9AGAR</name>